<reference evidence="2 3" key="1">
    <citation type="submission" date="2016-08" db="EMBL/GenBank/DDBJ databases">
        <title>Complete genome sequence of Streptomyces agglomeratus strain 6-3-2, a novel anti-MRSA actinomycete isolated from Wuli of Tebit, China.</title>
        <authorList>
            <person name="Chen X."/>
        </authorList>
    </citation>
    <scope>NUCLEOTIDE SEQUENCE [LARGE SCALE GENOMIC DNA]</scope>
    <source>
        <strain evidence="2 3">6-3-2</strain>
    </source>
</reference>
<dbReference type="EMBL" id="MEHJ01000002">
    <property type="protein sequence ID" value="OEJ21657.1"/>
    <property type="molecule type" value="Genomic_DNA"/>
</dbReference>
<feature type="region of interest" description="Disordered" evidence="1">
    <location>
        <begin position="1"/>
        <end position="52"/>
    </location>
</feature>
<proteinExistence type="predicted"/>
<gene>
    <name evidence="2" type="ORF">AS594_39780</name>
</gene>
<dbReference type="Gene3D" id="1.25.40.10">
    <property type="entry name" value="Tetratricopeptide repeat domain"/>
    <property type="match status" value="2"/>
</dbReference>
<organism evidence="2 3">
    <name type="scientific">Streptomyces agglomeratus</name>
    <dbReference type="NCBI Taxonomy" id="285458"/>
    <lineage>
        <taxon>Bacteria</taxon>
        <taxon>Bacillati</taxon>
        <taxon>Actinomycetota</taxon>
        <taxon>Actinomycetes</taxon>
        <taxon>Kitasatosporales</taxon>
        <taxon>Streptomycetaceae</taxon>
        <taxon>Streptomyces</taxon>
    </lineage>
</organism>
<evidence type="ECO:0000313" key="2">
    <source>
        <dbReference type="EMBL" id="OEJ21657.1"/>
    </source>
</evidence>
<evidence type="ECO:0008006" key="4">
    <source>
        <dbReference type="Google" id="ProtNLM"/>
    </source>
</evidence>
<evidence type="ECO:0000313" key="3">
    <source>
        <dbReference type="Proteomes" id="UP000095759"/>
    </source>
</evidence>
<protein>
    <recommendedName>
        <fullName evidence="4">Tetratricopeptide repeat protein</fullName>
    </recommendedName>
</protein>
<name>A0A1E5NZB9_9ACTN</name>
<sequence length="918" mass="101169">MDADESRPVRRQPAAAGKRVPVRRQPAAAGNRVRRPRKLARPELDAGPQQEVRDMLYDLHENAGRPTLEDLEKRIRVDDRLDSSPKKDQIHKIISRGGPASLDDVRAVARMLARDCRQDEYKAAAQVAQLMRPIEPPSPPVPAAPSAAAASAVAGRPVAHWNPYVLGVHQAVSVGRDASSELPPFVPRRHDFQLRNALAATTKQDQHHLLVLVGGSSTGKSRSALEAVRACLPDHPLVVPLEADELRDTLRDWSAEQRPVVLWLNEMQRFLDSPETALELRRWLTRHGRSVALGTLWPDYFYDLTSVVAQGHDGQGESRELLNSAEVVVVPEAFEEPADLAQLQEAAQHDERLTVAARAPRGQVIQALSGGLTLVDRYERVLDPHCRALISAAMDAHWLGFTGPLPQTYFEAAAGAYLTGPQRVAAATWFAAAIGRATATVNGVAALTPTRSVPTVGPADGYLLADYLAQHGRGARASGPVPADVSQALVDHLVPAEERSASARRAEERGFFRFAEQLLRAAGPTDGDDARRLGLLLDRRGDVAGAEAALRVSLDAGDILAMSELTKLLDKHGRHDDAVAVLREHAERGDRSAMLDLGATLWRRGRAPEGERWLRTLLDLGDQAPAHPPSIDLIWTGAMYEMALLQERMVRADEADAMLRQAAREGSSDAVQLLEERHPDEAVRRLKESWLADAEAGDWNAMRQLCFGLAEAGDEEGSAHWLRRGAVAGDLEAMLDLARDLRREDRVEEAKGWLRKAVEGWNHPYVRCMVSLLERPPRPPDWRIDSHCSSTATYALEELGEIMETEGDDESAEALWKAMDEFGYSSALRCWSLLLGRRGEHEEAERLVRARIDDEENGTGPLHVLADLFREIGRPDAAEEPLREAARRGNSYSLDQLIKLLDELGRGGEADELRRHGL</sequence>
<dbReference type="AlphaFoldDB" id="A0A1E5NZB9"/>
<dbReference type="OrthoDB" id="3964962at2"/>
<dbReference type="RefSeq" id="WP_069936281.1">
    <property type="nucleotide sequence ID" value="NZ_MEHJ01000002.1"/>
</dbReference>
<dbReference type="InterPro" id="IPR011990">
    <property type="entry name" value="TPR-like_helical_dom_sf"/>
</dbReference>
<comment type="caution">
    <text evidence="2">The sequence shown here is derived from an EMBL/GenBank/DDBJ whole genome shotgun (WGS) entry which is preliminary data.</text>
</comment>
<evidence type="ECO:0000256" key="1">
    <source>
        <dbReference type="SAM" id="MobiDB-lite"/>
    </source>
</evidence>
<keyword evidence="3" id="KW-1185">Reference proteome</keyword>
<accession>A0A1E5NZB9</accession>
<dbReference type="Proteomes" id="UP000095759">
    <property type="component" value="Unassembled WGS sequence"/>
</dbReference>
<dbReference type="SUPFAM" id="SSF48452">
    <property type="entry name" value="TPR-like"/>
    <property type="match status" value="2"/>
</dbReference>